<dbReference type="InterPro" id="IPR011260">
    <property type="entry name" value="RNAP_asu_C"/>
</dbReference>
<evidence type="ECO:0000313" key="3">
    <source>
        <dbReference type="Proteomes" id="UP001485459"/>
    </source>
</evidence>
<organism evidence="2 3">
    <name type="scientific">Chitinophaga pollutisoli</name>
    <dbReference type="NCBI Taxonomy" id="3133966"/>
    <lineage>
        <taxon>Bacteria</taxon>
        <taxon>Pseudomonadati</taxon>
        <taxon>Bacteroidota</taxon>
        <taxon>Chitinophagia</taxon>
        <taxon>Chitinophagales</taxon>
        <taxon>Chitinophagaceae</taxon>
        <taxon>Chitinophaga</taxon>
    </lineage>
</organism>
<dbReference type="NCBIfam" id="NF005841">
    <property type="entry name" value="PRK07758.1"/>
    <property type="match status" value="1"/>
</dbReference>
<dbReference type="RefSeq" id="WP_341836439.1">
    <property type="nucleotide sequence ID" value="NZ_CP149822.1"/>
</dbReference>
<dbReference type="Gene3D" id="1.10.150.20">
    <property type="entry name" value="5' to 3' exonuclease, C-terminal subdomain"/>
    <property type="match status" value="1"/>
</dbReference>
<dbReference type="SUPFAM" id="SSF47789">
    <property type="entry name" value="C-terminal domain of RNA polymerase alpha subunit"/>
    <property type="match status" value="1"/>
</dbReference>
<feature type="domain" description="RNA polymerase alpha subunit C-terminal" evidence="1">
    <location>
        <begin position="41"/>
        <end position="89"/>
    </location>
</feature>
<sequence length="96" mass="10510">MSARQRLRTCPKGHQYYKSSDCPTCPQCEADTRPAEGVLAQLSAPARRALEHQGIKTLAQLARHSEKELLALHGMGPSSIPKLKSALSEKGLAFRQ</sequence>
<dbReference type="Proteomes" id="UP001485459">
    <property type="component" value="Chromosome"/>
</dbReference>
<keyword evidence="3" id="KW-1185">Reference proteome</keyword>
<reference evidence="3" key="1">
    <citation type="submission" date="2024-03" db="EMBL/GenBank/DDBJ databases">
        <title>Chitinophaga horti sp. nov., isolated from garden soil.</title>
        <authorList>
            <person name="Lee D.S."/>
            <person name="Han D.M."/>
            <person name="Baek J.H."/>
            <person name="Choi D.G."/>
            <person name="Jeon J.H."/>
            <person name="Jeon C.O."/>
        </authorList>
    </citation>
    <scope>NUCLEOTIDE SEQUENCE [LARGE SCALE GENOMIC DNA]</scope>
    <source>
        <strain evidence="3">GPA1</strain>
    </source>
</reference>
<dbReference type="EMBL" id="CP149822">
    <property type="protein sequence ID" value="WZN41590.1"/>
    <property type="molecule type" value="Genomic_DNA"/>
</dbReference>
<dbReference type="Pfam" id="PF03118">
    <property type="entry name" value="RNA_pol_A_CTD"/>
    <property type="match status" value="1"/>
</dbReference>
<protein>
    <submittedName>
        <fullName evidence="2">RNA polymerase alpha subunit C-terminal domain-containing protein</fullName>
    </submittedName>
</protein>
<evidence type="ECO:0000313" key="2">
    <source>
        <dbReference type="EMBL" id="WZN41590.1"/>
    </source>
</evidence>
<name>A0ABZ2YQ01_9BACT</name>
<accession>A0ABZ2YQ01</accession>
<gene>
    <name evidence="2" type="ORF">WJU16_00875</name>
</gene>
<evidence type="ECO:0000259" key="1">
    <source>
        <dbReference type="Pfam" id="PF03118"/>
    </source>
</evidence>
<proteinExistence type="predicted"/>